<evidence type="ECO:0000313" key="1">
    <source>
        <dbReference type="EMBL" id="CUA82075.1"/>
    </source>
</evidence>
<proteinExistence type="predicted"/>
<dbReference type="AlphaFoldDB" id="A0A0K6GTL6"/>
<evidence type="ECO:0000313" key="2">
    <source>
        <dbReference type="Proteomes" id="UP000243535"/>
    </source>
</evidence>
<organism evidence="1 2">
    <name type="scientific">Gulbenkiania indica</name>
    <dbReference type="NCBI Taxonomy" id="375574"/>
    <lineage>
        <taxon>Bacteria</taxon>
        <taxon>Pseudomonadati</taxon>
        <taxon>Pseudomonadota</taxon>
        <taxon>Betaproteobacteria</taxon>
        <taxon>Neisseriales</taxon>
        <taxon>Chromobacteriaceae</taxon>
        <taxon>Gulbenkiania</taxon>
    </lineage>
</organism>
<dbReference type="STRING" id="375574.GCA_001418035_00722"/>
<dbReference type="OrthoDB" id="8594048at2"/>
<accession>A0A0K6GTL6</accession>
<sequence>MAKVLRALAHIFPAATCPIATFPLETEAVGFARGYLAQTGRAVTVVPAGSGFDVVRVGGL</sequence>
<dbReference type="EMBL" id="CYHA01000002">
    <property type="protein sequence ID" value="CUA82075.1"/>
    <property type="molecule type" value="Genomic_DNA"/>
</dbReference>
<keyword evidence="2" id="KW-1185">Reference proteome</keyword>
<dbReference type="Proteomes" id="UP000243535">
    <property type="component" value="Unassembled WGS sequence"/>
</dbReference>
<name>A0A0K6GTL6_9NEIS</name>
<protein>
    <submittedName>
        <fullName evidence="1">Uncharacterized protein</fullName>
    </submittedName>
</protein>
<gene>
    <name evidence="1" type="ORF">Ga0061063_0930</name>
</gene>
<reference evidence="2" key="1">
    <citation type="submission" date="2015-08" db="EMBL/GenBank/DDBJ databases">
        <authorList>
            <person name="Varghese N."/>
        </authorList>
    </citation>
    <scope>NUCLEOTIDE SEQUENCE [LARGE SCALE GENOMIC DNA]</scope>
    <source>
        <strain evidence="2">DSM 17901</strain>
    </source>
</reference>
<dbReference type="RefSeq" id="WP_054287164.1">
    <property type="nucleotide sequence ID" value="NZ_CYHA01000002.1"/>
</dbReference>